<accession>A0A8K0MJB5</accession>
<dbReference type="PROSITE" id="PS50104">
    <property type="entry name" value="TIR"/>
    <property type="match status" value="1"/>
</dbReference>
<feature type="domain" description="TIR" evidence="2">
    <location>
        <begin position="19"/>
        <end position="183"/>
    </location>
</feature>
<dbReference type="GO" id="GO:0007165">
    <property type="term" value="P:signal transduction"/>
    <property type="evidence" value="ECO:0007669"/>
    <property type="project" value="InterPro"/>
</dbReference>
<dbReference type="Gene3D" id="3.40.50.10140">
    <property type="entry name" value="Toll/interleukin-1 receptor homology (TIR) domain"/>
    <property type="match status" value="1"/>
</dbReference>
<dbReference type="Pfam" id="PF01582">
    <property type="entry name" value="TIR"/>
    <property type="match status" value="1"/>
</dbReference>
<dbReference type="InterPro" id="IPR000157">
    <property type="entry name" value="TIR_dom"/>
</dbReference>
<proteinExistence type="predicted"/>
<evidence type="ECO:0000259" key="2">
    <source>
        <dbReference type="PROSITE" id="PS50104"/>
    </source>
</evidence>
<organism evidence="3 4">
    <name type="scientific">Rhamnella rubrinervis</name>
    <dbReference type="NCBI Taxonomy" id="2594499"/>
    <lineage>
        <taxon>Eukaryota</taxon>
        <taxon>Viridiplantae</taxon>
        <taxon>Streptophyta</taxon>
        <taxon>Embryophyta</taxon>
        <taxon>Tracheophyta</taxon>
        <taxon>Spermatophyta</taxon>
        <taxon>Magnoliopsida</taxon>
        <taxon>eudicotyledons</taxon>
        <taxon>Gunneridae</taxon>
        <taxon>Pentapetalae</taxon>
        <taxon>rosids</taxon>
        <taxon>fabids</taxon>
        <taxon>Rosales</taxon>
        <taxon>Rhamnaceae</taxon>
        <taxon>rhamnoid group</taxon>
        <taxon>Rhamneae</taxon>
        <taxon>Rhamnella</taxon>
    </lineage>
</organism>
<dbReference type="OrthoDB" id="1526598at2759"/>
<keyword evidence="4" id="KW-1185">Reference proteome</keyword>
<comment type="caution">
    <text evidence="3">The sequence shown here is derived from an EMBL/GenBank/DDBJ whole genome shotgun (WGS) entry which is preliminary data.</text>
</comment>
<evidence type="ECO:0000313" key="4">
    <source>
        <dbReference type="Proteomes" id="UP000796880"/>
    </source>
</evidence>
<evidence type="ECO:0000256" key="1">
    <source>
        <dbReference type="ARBA" id="ARBA00023027"/>
    </source>
</evidence>
<dbReference type="FunFam" id="3.40.50.10140:FF:000007">
    <property type="entry name" value="Disease resistance protein (TIR-NBS-LRR class)"/>
    <property type="match status" value="1"/>
</dbReference>
<sequence>MSSSSSYSKSNSNPQKVEALYDVFLSFRGEDTRPGFTSHLYQALDKEGIKTFIDRDKLGRGKAIRTELMKAIHGSRSSVVVLSENYAFSSWCLTELTEIVKCMDTLGLIVLPIFYHVDPSHVRDLGGSYGQAFNKHQQNSKLEVETWKAALKRVGNLAGWHLHETQTEAAFVEGFVAEVSSILKGNGGYSRLRKTVAGFINKFVAAISHFIEPATRSSSRNVVDDFNRISLENKMDPGPTKSCSIVAKRKSPLLLMRQPLDWEPSSISSVEVNCGARNLIGFALSLNFSAKLPLTIHCDIKCNNIELGSYFMKCRKNTIEEHGDNIWLLYLPLCCVLSEQRLHSSDRDFEISFRAEPPQDFYYEEHGVRLVFNGGNKIQLSEDIAFTAG</sequence>
<evidence type="ECO:0000313" key="3">
    <source>
        <dbReference type="EMBL" id="KAF3447803.1"/>
    </source>
</evidence>
<dbReference type="PANTHER" id="PTHR32009">
    <property type="entry name" value="TMV RESISTANCE PROTEIN N-LIKE"/>
    <property type="match status" value="1"/>
</dbReference>
<dbReference type="EMBL" id="VOIH02000004">
    <property type="protein sequence ID" value="KAF3447803.1"/>
    <property type="molecule type" value="Genomic_DNA"/>
</dbReference>
<reference evidence="3" key="1">
    <citation type="submission" date="2020-03" db="EMBL/GenBank/DDBJ databases">
        <title>A high-quality chromosome-level genome assembly of a woody plant with both climbing and erect habits, Rhamnella rubrinervis.</title>
        <authorList>
            <person name="Lu Z."/>
            <person name="Yang Y."/>
            <person name="Zhu X."/>
            <person name="Sun Y."/>
        </authorList>
    </citation>
    <scope>NUCLEOTIDE SEQUENCE</scope>
    <source>
        <strain evidence="3">BYM</strain>
        <tissue evidence="3">Leaf</tissue>
    </source>
</reference>
<dbReference type="PANTHER" id="PTHR32009:SF153">
    <property type="entry name" value="TMV RESISTANCE PROTEIN N-LIKE"/>
    <property type="match status" value="1"/>
</dbReference>
<dbReference type="SUPFAM" id="SSF52200">
    <property type="entry name" value="Toll/Interleukin receptor TIR domain"/>
    <property type="match status" value="1"/>
</dbReference>
<gene>
    <name evidence="3" type="ORF">FNV43_RR08508</name>
</gene>
<dbReference type="InterPro" id="IPR035897">
    <property type="entry name" value="Toll_tir_struct_dom_sf"/>
</dbReference>
<name>A0A8K0MJB5_9ROSA</name>
<protein>
    <recommendedName>
        <fullName evidence="2">TIR domain-containing protein</fullName>
    </recommendedName>
</protein>
<dbReference type="SMART" id="SM00255">
    <property type="entry name" value="TIR"/>
    <property type="match status" value="1"/>
</dbReference>
<dbReference type="AlphaFoldDB" id="A0A8K0MJB5"/>
<dbReference type="Proteomes" id="UP000796880">
    <property type="component" value="Unassembled WGS sequence"/>
</dbReference>
<keyword evidence="1" id="KW-0520">NAD</keyword>